<evidence type="ECO:0000313" key="2">
    <source>
        <dbReference type="EMBL" id="KAJ1179998.1"/>
    </source>
</evidence>
<reference evidence="2" key="1">
    <citation type="journal article" date="2022" name="bioRxiv">
        <title>Sequencing and chromosome-scale assembly of the giantPleurodeles waltlgenome.</title>
        <authorList>
            <person name="Brown T."/>
            <person name="Elewa A."/>
            <person name="Iarovenko S."/>
            <person name="Subramanian E."/>
            <person name="Araus A.J."/>
            <person name="Petzold A."/>
            <person name="Susuki M."/>
            <person name="Suzuki K.-i.T."/>
            <person name="Hayashi T."/>
            <person name="Toyoda A."/>
            <person name="Oliveira C."/>
            <person name="Osipova E."/>
            <person name="Leigh N.D."/>
            <person name="Simon A."/>
            <person name="Yun M.H."/>
        </authorList>
    </citation>
    <scope>NUCLEOTIDE SEQUENCE</scope>
    <source>
        <strain evidence="2">20211129_DDA</strain>
        <tissue evidence="2">Liver</tissue>
    </source>
</reference>
<dbReference type="AlphaFoldDB" id="A0AAV7TU55"/>
<name>A0AAV7TU55_PLEWA</name>
<sequence length="79" mass="8648">MRSCPAGLHPVSATGSPQGANAAPIAPRGQETIASHRTRVHDDRPIHELYLWPQAGHIKKEKSEAQTEQRFTCPPSWPG</sequence>
<gene>
    <name evidence="2" type="ORF">NDU88_005226</name>
</gene>
<proteinExistence type="predicted"/>
<organism evidence="2 3">
    <name type="scientific">Pleurodeles waltl</name>
    <name type="common">Iberian ribbed newt</name>
    <dbReference type="NCBI Taxonomy" id="8319"/>
    <lineage>
        <taxon>Eukaryota</taxon>
        <taxon>Metazoa</taxon>
        <taxon>Chordata</taxon>
        <taxon>Craniata</taxon>
        <taxon>Vertebrata</taxon>
        <taxon>Euteleostomi</taxon>
        <taxon>Amphibia</taxon>
        <taxon>Batrachia</taxon>
        <taxon>Caudata</taxon>
        <taxon>Salamandroidea</taxon>
        <taxon>Salamandridae</taxon>
        <taxon>Pleurodelinae</taxon>
        <taxon>Pleurodeles</taxon>
    </lineage>
</organism>
<dbReference type="Proteomes" id="UP001066276">
    <property type="component" value="Chromosome 3_2"/>
</dbReference>
<evidence type="ECO:0000313" key="3">
    <source>
        <dbReference type="Proteomes" id="UP001066276"/>
    </source>
</evidence>
<accession>A0AAV7TU55</accession>
<evidence type="ECO:0000256" key="1">
    <source>
        <dbReference type="SAM" id="MobiDB-lite"/>
    </source>
</evidence>
<feature type="region of interest" description="Disordered" evidence="1">
    <location>
        <begin position="60"/>
        <end position="79"/>
    </location>
</feature>
<keyword evidence="3" id="KW-1185">Reference proteome</keyword>
<protein>
    <submittedName>
        <fullName evidence="2">Uncharacterized protein</fullName>
    </submittedName>
</protein>
<dbReference type="EMBL" id="JANPWB010000006">
    <property type="protein sequence ID" value="KAJ1179998.1"/>
    <property type="molecule type" value="Genomic_DNA"/>
</dbReference>
<feature type="region of interest" description="Disordered" evidence="1">
    <location>
        <begin position="1"/>
        <end position="29"/>
    </location>
</feature>
<comment type="caution">
    <text evidence="2">The sequence shown here is derived from an EMBL/GenBank/DDBJ whole genome shotgun (WGS) entry which is preliminary data.</text>
</comment>